<dbReference type="Pfam" id="PF01207">
    <property type="entry name" value="Dus"/>
    <property type="match status" value="1"/>
</dbReference>
<dbReference type="GO" id="GO:0000049">
    <property type="term" value="F:tRNA binding"/>
    <property type="evidence" value="ECO:0007669"/>
    <property type="project" value="UniProtKB-KW"/>
</dbReference>
<dbReference type="GO" id="GO:0017150">
    <property type="term" value="F:tRNA dihydrouridine synthase activity"/>
    <property type="evidence" value="ECO:0007669"/>
    <property type="project" value="InterPro"/>
</dbReference>
<keyword evidence="1" id="KW-0820">tRNA-binding</keyword>
<dbReference type="OMA" id="RHREVHA"/>
<dbReference type="STRING" id="564608.C1MIG4"/>
<dbReference type="CDD" id="cd02801">
    <property type="entry name" value="DUS_like_FMN"/>
    <property type="match status" value="1"/>
</dbReference>
<reference evidence="5 6" key="1">
    <citation type="journal article" date="2009" name="Science">
        <title>Green evolution and dynamic adaptations revealed by genomes of the marine picoeukaryotes Micromonas.</title>
        <authorList>
            <person name="Worden A.Z."/>
            <person name="Lee J.H."/>
            <person name="Mock T."/>
            <person name="Rouze P."/>
            <person name="Simmons M.P."/>
            <person name="Aerts A.L."/>
            <person name="Allen A.E."/>
            <person name="Cuvelier M.L."/>
            <person name="Derelle E."/>
            <person name="Everett M.V."/>
            <person name="Foulon E."/>
            <person name="Grimwood J."/>
            <person name="Gundlach H."/>
            <person name="Henrissat B."/>
            <person name="Napoli C."/>
            <person name="McDonald S.M."/>
            <person name="Parker M.S."/>
            <person name="Rombauts S."/>
            <person name="Salamov A."/>
            <person name="Von Dassow P."/>
            <person name="Badger J.H."/>
            <person name="Coutinho P.M."/>
            <person name="Demir E."/>
            <person name="Dubchak I."/>
            <person name="Gentemann C."/>
            <person name="Eikrem W."/>
            <person name="Gready J.E."/>
            <person name="John U."/>
            <person name="Lanier W."/>
            <person name="Lindquist E.A."/>
            <person name="Lucas S."/>
            <person name="Mayer K.F."/>
            <person name="Moreau H."/>
            <person name="Not F."/>
            <person name="Otillar R."/>
            <person name="Panaud O."/>
            <person name="Pangilinan J."/>
            <person name="Paulsen I."/>
            <person name="Piegu B."/>
            <person name="Poliakov A."/>
            <person name="Robbens S."/>
            <person name="Schmutz J."/>
            <person name="Toulza E."/>
            <person name="Wyss T."/>
            <person name="Zelensky A."/>
            <person name="Zhou K."/>
            <person name="Armbrust E.V."/>
            <person name="Bhattacharya D."/>
            <person name="Goodenough U.W."/>
            <person name="Van de Peer Y."/>
            <person name="Grigoriev I.V."/>
        </authorList>
    </citation>
    <scope>NUCLEOTIDE SEQUENCE [LARGE SCALE GENOMIC DNA]</scope>
    <source>
        <strain evidence="5 6">CCMP1545</strain>
    </source>
</reference>
<keyword evidence="3" id="KW-0694">RNA-binding</keyword>
<keyword evidence="2" id="KW-0521">NADP</keyword>
<evidence type="ECO:0000256" key="3">
    <source>
        <dbReference type="ARBA" id="ARBA00022884"/>
    </source>
</evidence>
<dbReference type="EMBL" id="GG663735">
    <property type="protein sequence ID" value="EEH60914.1"/>
    <property type="molecule type" value="Genomic_DNA"/>
</dbReference>
<dbReference type="PANTHER" id="PTHR42907">
    <property type="entry name" value="FMN-LINKED OXIDOREDUCTASES SUPERFAMILY PROTEIN"/>
    <property type="match status" value="1"/>
</dbReference>
<evidence type="ECO:0000256" key="1">
    <source>
        <dbReference type="ARBA" id="ARBA00022555"/>
    </source>
</evidence>
<dbReference type="KEGG" id="mpp:MICPUCDRAFT_4894"/>
<evidence type="ECO:0000256" key="2">
    <source>
        <dbReference type="ARBA" id="ARBA00022857"/>
    </source>
</evidence>
<dbReference type="OrthoDB" id="10262250at2759"/>
<dbReference type="PANTHER" id="PTHR42907:SF1">
    <property type="entry name" value="FMN-LINKED OXIDOREDUCTASES SUPERFAMILY PROTEIN"/>
    <property type="match status" value="1"/>
</dbReference>
<proteinExistence type="predicted"/>
<dbReference type="NCBIfam" id="NF008774">
    <property type="entry name" value="PRK11815.1"/>
    <property type="match status" value="1"/>
</dbReference>
<dbReference type="InterPro" id="IPR013785">
    <property type="entry name" value="Aldolase_TIM"/>
</dbReference>
<evidence type="ECO:0000259" key="4">
    <source>
        <dbReference type="Pfam" id="PF01207"/>
    </source>
</evidence>
<feature type="domain" description="DUS-like FMN-binding" evidence="4">
    <location>
        <begin position="6"/>
        <end position="243"/>
    </location>
</feature>
<protein>
    <submittedName>
        <fullName evidence="5">Predicted protein</fullName>
    </submittedName>
</protein>
<evidence type="ECO:0000313" key="5">
    <source>
        <dbReference type="EMBL" id="EEH60914.1"/>
    </source>
</evidence>
<accession>C1MIG4</accession>
<keyword evidence="6" id="KW-1185">Reference proteome</keyword>
<gene>
    <name evidence="5" type="ORF">MICPUCDRAFT_4894</name>
</gene>
<organism evidence="6">
    <name type="scientific">Micromonas pusilla (strain CCMP1545)</name>
    <name type="common">Picoplanktonic green alga</name>
    <dbReference type="NCBI Taxonomy" id="564608"/>
    <lineage>
        <taxon>Eukaryota</taxon>
        <taxon>Viridiplantae</taxon>
        <taxon>Chlorophyta</taxon>
        <taxon>Mamiellophyceae</taxon>
        <taxon>Mamiellales</taxon>
        <taxon>Mamiellaceae</taxon>
        <taxon>Micromonas</taxon>
    </lineage>
</organism>
<dbReference type="InterPro" id="IPR035587">
    <property type="entry name" value="DUS-like_FMN-bd"/>
</dbReference>
<evidence type="ECO:0000313" key="6">
    <source>
        <dbReference type="Proteomes" id="UP000001876"/>
    </source>
</evidence>
<dbReference type="SUPFAM" id="SSF51395">
    <property type="entry name" value="FMN-linked oxidoreductases"/>
    <property type="match status" value="1"/>
</dbReference>
<dbReference type="GeneID" id="9680965"/>
<feature type="non-terminal residue" evidence="5">
    <location>
        <position position="252"/>
    </location>
</feature>
<dbReference type="Gene3D" id="3.20.20.70">
    <property type="entry name" value="Aldolase class I"/>
    <property type="match status" value="1"/>
</dbReference>
<dbReference type="RefSeq" id="XP_003055662.1">
    <property type="nucleotide sequence ID" value="XM_003055616.1"/>
</dbReference>
<dbReference type="AlphaFoldDB" id="C1MIG4"/>
<sequence>SHRLSVAPMLDCTDAHFRAVCRSFSRRTHLWTEMIHQDAVIHSHASRPEMLGHDASEHPLTVQLGGSSPGRLARAAEICDAAYGYDEVNLNAGCPSAKVTSKSDAEKCFGAVLMRDPELVGECLRRMREAVDVPVTLKHRLGDNYAYVSDFVQRVHELSGVTHFIVHARAAVLGGLSPAANRSIPPLRHREVHALASDFPKLGFSLNGGVETVDDAVRHLSSGKLKGVMLGRAVYRDPTILHDVDARVYGDE</sequence>
<feature type="non-terminal residue" evidence="5">
    <location>
        <position position="1"/>
    </location>
</feature>
<dbReference type="eggNOG" id="KOG2335">
    <property type="taxonomic scope" value="Eukaryota"/>
</dbReference>
<name>C1MIG4_MICPC</name>
<dbReference type="InterPro" id="IPR004653">
    <property type="entry name" value="DusA"/>
</dbReference>
<dbReference type="Proteomes" id="UP000001876">
    <property type="component" value="Unassembled WGS sequence"/>
</dbReference>